<feature type="compositionally biased region" description="Polar residues" evidence="3">
    <location>
        <begin position="1"/>
        <end position="14"/>
    </location>
</feature>
<dbReference type="Proteomes" id="UP000318416">
    <property type="component" value="Unassembled WGS sequence"/>
</dbReference>
<proteinExistence type="inferred from homology"/>
<dbReference type="Gene3D" id="3.40.50.2300">
    <property type="match status" value="2"/>
</dbReference>
<dbReference type="SUPFAM" id="SSF53822">
    <property type="entry name" value="Periplasmic binding protein-like I"/>
    <property type="match status" value="1"/>
</dbReference>
<keyword evidence="6" id="KW-1185">Reference proteome</keyword>
<evidence type="ECO:0000259" key="4">
    <source>
        <dbReference type="Pfam" id="PF13458"/>
    </source>
</evidence>
<dbReference type="RefSeq" id="WP_145792594.1">
    <property type="nucleotide sequence ID" value="NZ_BAAABR010000045.1"/>
</dbReference>
<evidence type="ECO:0000313" key="6">
    <source>
        <dbReference type="Proteomes" id="UP000318416"/>
    </source>
</evidence>
<feature type="region of interest" description="Disordered" evidence="3">
    <location>
        <begin position="1"/>
        <end position="22"/>
    </location>
</feature>
<organism evidence="5 6">
    <name type="scientific">Kitasatospora atroaurantiaca</name>
    <dbReference type="NCBI Taxonomy" id="285545"/>
    <lineage>
        <taxon>Bacteria</taxon>
        <taxon>Bacillati</taxon>
        <taxon>Actinomycetota</taxon>
        <taxon>Actinomycetes</taxon>
        <taxon>Kitasatosporales</taxon>
        <taxon>Streptomycetaceae</taxon>
        <taxon>Kitasatospora</taxon>
    </lineage>
</organism>
<dbReference type="EMBL" id="VIVR01000001">
    <property type="protein sequence ID" value="TWE19051.1"/>
    <property type="molecule type" value="Genomic_DNA"/>
</dbReference>
<dbReference type="Pfam" id="PF13458">
    <property type="entry name" value="Peripla_BP_6"/>
    <property type="match status" value="1"/>
</dbReference>
<comment type="similarity">
    <text evidence="1">Belongs to the leucine-binding protein family.</text>
</comment>
<comment type="caution">
    <text evidence="5">The sequence shown here is derived from an EMBL/GenBank/DDBJ whole genome shotgun (WGS) entry which is preliminary data.</text>
</comment>
<accession>A0A561ETZ5</accession>
<sequence>MRRIGSSDNQQPTGTWRKDGRCRPHRTIGALAAAAALLPALLATSACGGPADAATGDHEVTVMTWAPSGTGSADRPGMTALAEAVGRELNAKGGLNGRKVQVLTCNEHNTADGVSACARQAVDAHAVAVLGSYSQYGSSFIPTLESAGIPYIGGYGLSTPEFSSPMSYPVAGGTPALIAGSGRQLVEAGCKVVTLIRPDTRAGDTLLGYLAGALKPANVKLVDIKAPEQSNDYTAIAQKAIGDDKAGNCVTSALGSEPTSNLLDPYRRLGPRHTVLASVIGSFQQSVVDSTGGDSGPLGGAYATGWYPPEGSHVWDALRGTVRSYGNGDTAIDVSDPGVQTTWVAYEVIRQAAARIGSGKPLTSKALRNVLDSGEPIDTAGATPPLSWGMTSMLPSADSPRLVNTSVTFQQVQGGRLVEQHQGFVDVRWVLAGGRPPA</sequence>
<evidence type="ECO:0000256" key="2">
    <source>
        <dbReference type="ARBA" id="ARBA00022729"/>
    </source>
</evidence>
<evidence type="ECO:0000313" key="5">
    <source>
        <dbReference type="EMBL" id="TWE19051.1"/>
    </source>
</evidence>
<protein>
    <submittedName>
        <fullName evidence="5">Amino acid/amide ABC transporter substrate-binding protein (HAAT family)</fullName>
    </submittedName>
</protein>
<dbReference type="OrthoDB" id="3205678at2"/>
<dbReference type="InterPro" id="IPR028081">
    <property type="entry name" value="Leu-bd"/>
</dbReference>
<reference evidence="5 6" key="1">
    <citation type="submission" date="2019-06" db="EMBL/GenBank/DDBJ databases">
        <title>Sequencing the genomes of 1000 actinobacteria strains.</title>
        <authorList>
            <person name="Klenk H.-P."/>
        </authorList>
    </citation>
    <scope>NUCLEOTIDE SEQUENCE [LARGE SCALE GENOMIC DNA]</scope>
    <source>
        <strain evidence="5 6">DSM 41649</strain>
    </source>
</reference>
<evidence type="ECO:0000256" key="3">
    <source>
        <dbReference type="SAM" id="MobiDB-lite"/>
    </source>
</evidence>
<feature type="domain" description="Leucine-binding protein" evidence="4">
    <location>
        <begin position="68"/>
        <end position="382"/>
    </location>
</feature>
<name>A0A561ETZ5_9ACTN</name>
<dbReference type="AlphaFoldDB" id="A0A561ETZ5"/>
<dbReference type="InterPro" id="IPR028082">
    <property type="entry name" value="Peripla_BP_I"/>
</dbReference>
<keyword evidence="2" id="KW-0732">Signal</keyword>
<evidence type="ECO:0000256" key="1">
    <source>
        <dbReference type="ARBA" id="ARBA00010062"/>
    </source>
</evidence>
<gene>
    <name evidence="5" type="ORF">FB465_4153</name>
</gene>